<evidence type="ECO:0000313" key="5">
    <source>
        <dbReference type="EMBL" id="PCK24070.1"/>
    </source>
</evidence>
<dbReference type="GO" id="GO:0071949">
    <property type="term" value="F:FAD binding"/>
    <property type="evidence" value="ECO:0007669"/>
    <property type="project" value="InterPro"/>
</dbReference>
<proteinExistence type="predicted"/>
<dbReference type="InterPro" id="IPR050493">
    <property type="entry name" value="FAD-dep_Monooxygenase_BioMet"/>
</dbReference>
<keyword evidence="2" id="KW-0503">Monooxygenase</keyword>
<dbReference type="SUPFAM" id="SSF51905">
    <property type="entry name" value="FAD/NAD(P)-binding domain"/>
    <property type="match status" value="1"/>
</dbReference>
<dbReference type="InterPro" id="IPR002938">
    <property type="entry name" value="FAD-bd"/>
</dbReference>
<dbReference type="RefSeq" id="WP_099698585.1">
    <property type="nucleotide sequence ID" value="NZ_NOVD01000038.1"/>
</dbReference>
<dbReference type="EMBL" id="NOVD01000038">
    <property type="protein sequence ID" value="PCK24070.1"/>
    <property type="molecule type" value="Genomic_DNA"/>
</dbReference>
<feature type="region of interest" description="Disordered" evidence="3">
    <location>
        <begin position="327"/>
        <end position="350"/>
    </location>
</feature>
<sequence>MNQIVIVGAGIAGLTLATALRRRNIEVLVLERRTDLSSQGGAYLTISGQAIDQLISIGVSEELRHVGVAVKKIVRAGSGKSSGAPLPVTDSGTEFRHLWRADLIDYLAQSATEAGAKIETGVDVVSVVSNGDRATVSAGGRDIHAQFVFGCDGVGSTVRLSNPLTGPDASYQGQTVIYAHIPTADAVEEAGVLSFLKEKFDGGLGDDTLGYLNGDDGQGLFWFARLAAEGALPKSECGRQPIENWSDVLTQRLGFAELTPSLLERTSEVFVANATAHDNMPSWRSGRTMVIGDAAHAASPASGSGATEAIGDALAVATALAAGLERGSSPEASLDEVAQARTAALANRRR</sequence>
<dbReference type="PANTHER" id="PTHR13789">
    <property type="entry name" value="MONOOXYGENASE"/>
    <property type="match status" value="1"/>
</dbReference>
<dbReference type="Gene3D" id="3.50.50.60">
    <property type="entry name" value="FAD/NAD(P)-binding domain"/>
    <property type="match status" value="1"/>
</dbReference>
<dbReference type="AlphaFoldDB" id="A0A2A5J3B7"/>
<feature type="domain" description="FAD-binding" evidence="4">
    <location>
        <begin position="3"/>
        <end position="343"/>
    </location>
</feature>
<keyword evidence="1" id="KW-0560">Oxidoreductase</keyword>
<name>A0A2A5J3B7_RHOSG</name>
<dbReference type="PRINTS" id="PR00420">
    <property type="entry name" value="RNGMNOXGNASE"/>
</dbReference>
<accession>A0A2A5J3B7</accession>
<evidence type="ECO:0000259" key="4">
    <source>
        <dbReference type="Pfam" id="PF01494"/>
    </source>
</evidence>
<gene>
    <name evidence="5" type="ORF">CHR55_27895</name>
</gene>
<dbReference type="Proteomes" id="UP000230886">
    <property type="component" value="Unassembled WGS sequence"/>
</dbReference>
<evidence type="ECO:0000313" key="6">
    <source>
        <dbReference type="Proteomes" id="UP000230886"/>
    </source>
</evidence>
<dbReference type="PANTHER" id="PTHR13789:SF309">
    <property type="entry name" value="PUTATIVE (AFU_ORTHOLOGUE AFUA_6G14510)-RELATED"/>
    <property type="match status" value="1"/>
</dbReference>
<comment type="caution">
    <text evidence="5">The sequence shown here is derived from an EMBL/GenBank/DDBJ whole genome shotgun (WGS) entry which is preliminary data.</text>
</comment>
<evidence type="ECO:0000256" key="2">
    <source>
        <dbReference type="ARBA" id="ARBA00023033"/>
    </source>
</evidence>
<protein>
    <recommendedName>
        <fullName evidence="4">FAD-binding domain-containing protein</fullName>
    </recommendedName>
</protein>
<organism evidence="5 6">
    <name type="scientific">Rhodococcus qingshengii</name>
    <dbReference type="NCBI Taxonomy" id="334542"/>
    <lineage>
        <taxon>Bacteria</taxon>
        <taxon>Bacillati</taxon>
        <taxon>Actinomycetota</taxon>
        <taxon>Actinomycetes</taxon>
        <taxon>Mycobacteriales</taxon>
        <taxon>Nocardiaceae</taxon>
        <taxon>Rhodococcus</taxon>
        <taxon>Rhodococcus erythropolis group</taxon>
    </lineage>
</organism>
<evidence type="ECO:0000256" key="3">
    <source>
        <dbReference type="SAM" id="MobiDB-lite"/>
    </source>
</evidence>
<evidence type="ECO:0000256" key="1">
    <source>
        <dbReference type="ARBA" id="ARBA00023002"/>
    </source>
</evidence>
<dbReference type="GO" id="GO:0004497">
    <property type="term" value="F:monooxygenase activity"/>
    <property type="evidence" value="ECO:0007669"/>
    <property type="project" value="UniProtKB-KW"/>
</dbReference>
<dbReference type="Pfam" id="PF01494">
    <property type="entry name" value="FAD_binding_3"/>
    <property type="match status" value="1"/>
</dbReference>
<reference evidence="5 6" key="1">
    <citation type="submission" date="2017-07" db="EMBL/GenBank/DDBJ databases">
        <title>Draft sequence of Rhodococcus enclensis 23b-28.</title>
        <authorList>
            <person name="Besaury L."/>
            <person name="Sancelme M."/>
            <person name="Amato P."/>
            <person name="Lallement A."/>
            <person name="Delort A.-M."/>
        </authorList>
    </citation>
    <scope>NUCLEOTIDE SEQUENCE [LARGE SCALE GENOMIC DNA]</scope>
    <source>
        <strain evidence="5 6">23b-28</strain>
    </source>
</reference>
<dbReference type="InterPro" id="IPR036188">
    <property type="entry name" value="FAD/NAD-bd_sf"/>
</dbReference>